<evidence type="ECO:0000256" key="6">
    <source>
        <dbReference type="SAM" id="MobiDB-lite"/>
    </source>
</evidence>
<dbReference type="AlphaFoldDB" id="A0A8J4PZV7"/>
<comment type="subcellular location">
    <subcellularLocation>
        <location evidence="1">Nucleus</location>
    </subcellularLocation>
</comment>
<dbReference type="SUPFAM" id="SSF48452">
    <property type="entry name" value="TPR-like"/>
    <property type="match status" value="4"/>
</dbReference>
<dbReference type="EMBL" id="AJWJ01000074">
    <property type="protein sequence ID" value="KAF2076057.1"/>
    <property type="molecule type" value="Genomic_DNA"/>
</dbReference>
<dbReference type="InterPro" id="IPR045075">
    <property type="entry name" value="Syf1-like"/>
</dbReference>
<dbReference type="GO" id="GO:0046540">
    <property type="term" value="C:U4/U6 x U5 tri-snRNP complex"/>
    <property type="evidence" value="ECO:0007669"/>
    <property type="project" value="TreeGrafter"/>
</dbReference>
<protein>
    <recommendedName>
        <fullName evidence="7">PRP1 splicing factor N-terminal domain-containing protein</fullName>
    </recommendedName>
</protein>
<feature type="compositionally biased region" description="Basic and acidic residues" evidence="6">
    <location>
        <begin position="121"/>
        <end position="138"/>
    </location>
</feature>
<dbReference type="SMART" id="SM00386">
    <property type="entry name" value="HAT"/>
    <property type="match status" value="14"/>
</dbReference>
<evidence type="ECO:0000256" key="2">
    <source>
        <dbReference type="ARBA" id="ARBA00022664"/>
    </source>
</evidence>
<dbReference type="OrthoDB" id="440128at2759"/>
<organism evidence="8 9">
    <name type="scientific">Polysphondylium violaceum</name>
    <dbReference type="NCBI Taxonomy" id="133409"/>
    <lineage>
        <taxon>Eukaryota</taxon>
        <taxon>Amoebozoa</taxon>
        <taxon>Evosea</taxon>
        <taxon>Eumycetozoa</taxon>
        <taxon>Dictyostelia</taxon>
        <taxon>Dictyosteliales</taxon>
        <taxon>Dictyosteliaceae</taxon>
        <taxon>Polysphondylium</taxon>
    </lineage>
</organism>
<evidence type="ECO:0000313" key="8">
    <source>
        <dbReference type="EMBL" id="KAF2076057.1"/>
    </source>
</evidence>
<gene>
    <name evidence="8" type="ORF">CYY_002621</name>
</gene>
<dbReference type="PANTHER" id="PTHR11246">
    <property type="entry name" value="PRE-MRNA SPLICING FACTOR"/>
    <property type="match status" value="1"/>
</dbReference>
<dbReference type="FunFam" id="1.25.40.10:FF:000256">
    <property type="entry name" value="Probable pre-mRNA splicing factor prp1"/>
    <property type="match status" value="1"/>
</dbReference>
<evidence type="ECO:0000256" key="4">
    <source>
        <dbReference type="ARBA" id="ARBA00023187"/>
    </source>
</evidence>
<feature type="domain" description="PRP1 splicing factor N-terminal" evidence="7">
    <location>
        <begin position="16"/>
        <end position="168"/>
    </location>
</feature>
<keyword evidence="4" id="KW-0508">mRNA splicing</keyword>
<sequence>MTTTIKDKRFFLTQTPPPGYIAGIGRGAVGFTTRSDIGSARNTEPDVPGFGFQRGGGDGLKREDDDDDEEYGGKTNFDEFEGDRGDRFGDSSAYDAEDREADDIWDSIDKKMDSRRKSRREAKEKEEKLKSEQDRPKIREQLSGLRQELGTISEEEWSTLPDAGALVKRNAKKRDIYMPAPDSLIERAKIENETFSVLPNSGFETPGTMTTDLTQVGSARKTVLDLKLTQISDSVSGKTCVDPKGYLTDLKSKRIATDTEVGDIKKARLLFKSVVSTNPKHAPGWIAAAKLEVLAGKMGDARKIISHACKECPESEEIWIENANLQTPENAKAVLSQAVKIIPHSVKIWLYAANLEKQLKMKKKVLRRALEFIPSSVKLWKEAIELEEPDDARILLDRAVECVPDNVELWLALANLETYKRAREVLNKARQAIPSSAEIWIAAAQLEESSGKSENVYKVIKKAIKSLSSNIMVMDREKWIAEAEKSEKNNYIVTCQAIILETIGMGIDDDERKRIWSIDAEECIARGSIKTASAIYSHTLSVFPHKKSIWFKVAQLEKTHGTKESLDQTLQKAIKSCPHFETLWLMYAKEKWVSGDVIEARKILTKAFESNPGSEDIWLAAVKIESEMNEIKVARGLLQRARETAPTERVWMKSALLEREFGGDTKTELSLLDQGLQKFPKSFKLWIMKMQLLERTKTPIQTQRDVYKQALVNCPTSTPIWIESSRIEKRANNANRARSQLELAKIKNPKDEDIYLELSRLEDSLGNRKEAQNTLSVGLQQIPESGKLWAESIHLEPRHSQKTKCLDALKKCNSDPHVFNQVSKIFWYDGKISKAKEWFERVVTYFPKFGDGWAWYYTFTLKTSSNAAEEAKQIFNKCVEAEPNLGQDWINVSKAIGNSKLKTDSILKQVSINISQYLASNNKS</sequence>
<feature type="region of interest" description="Disordered" evidence="6">
    <location>
        <begin position="33"/>
        <end position="96"/>
    </location>
</feature>
<reference evidence="8" key="1">
    <citation type="submission" date="2020-01" db="EMBL/GenBank/DDBJ databases">
        <title>Development of genomics and gene disruption for Polysphondylium violaceum indicates a role for the polyketide synthase stlB in stalk morphogenesis.</title>
        <authorList>
            <person name="Narita B."/>
            <person name="Kawabe Y."/>
            <person name="Kin K."/>
            <person name="Saito T."/>
            <person name="Gibbs R."/>
            <person name="Kuspa A."/>
            <person name="Muzny D."/>
            <person name="Queller D."/>
            <person name="Richards S."/>
            <person name="Strassman J."/>
            <person name="Sucgang R."/>
            <person name="Worley K."/>
            <person name="Schaap P."/>
        </authorList>
    </citation>
    <scope>NUCLEOTIDE SEQUENCE</scope>
    <source>
        <strain evidence="8">QSvi11</strain>
    </source>
</reference>
<feature type="region of interest" description="Disordered" evidence="6">
    <location>
        <begin position="112"/>
        <end position="138"/>
    </location>
</feature>
<dbReference type="GO" id="GO:0071013">
    <property type="term" value="C:catalytic step 2 spliceosome"/>
    <property type="evidence" value="ECO:0007669"/>
    <property type="project" value="TreeGrafter"/>
</dbReference>
<dbReference type="Pfam" id="PF06424">
    <property type="entry name" value="PRP1_N"/>
    <property type="match status" value="1"/>
</dbReference>
<dbReference type="InterPro" id="IPR010491">
    <property type="entry name" value="PRP1_N"/>
</dbReference>
<keyword evidence="3" id="KW-0677">Repeat</keyword>
<dbReference type="InterPro" id="IPR003107">
    <property type="entry name" value="HAT"/>
</dbReference>
<proteinExistence type="predicted"/>
<keyword evidence="2" id="KW-0507">mRNA processing</keyword>
<dbReference type="GO" id="GO:0000244">
    <property type="term" value="P:spliceosomal tri-snRNP complex assembly"/>
    <property type="evidence" value="ECO:0007669"/>
    <property type="project" value="TreeGrafter"/>
</dbReference>
<dbReference type="PANTHER" id="PTHR11246:SF1">
    <property type="entry name" value="PRE-MRNA-PROCESSING FACTOR 6"/>
    <property type="match status" value="1"/>
</dbReference>
<evidence type="ECO:0000313" key="9">
    <source>
        <dbReference type="Proteomes" id="UP000695562"/>
    </source>
</evidence>
<dbReference type="Gene3D" id="1.25.40.10">
    <property type="entry name" value="Tetratricopeptide repeat domain"/>
    <property type="match status" value="4"/>
</dbReference>
<evidence type="ECO:0000256" key="5">
    <source>
        <dbReference type="ARBA" id="ARBA00023242"/>
    </source>
</evidence>
<evidence type="ECO:0000256" key="3">
    <source>
        <dbReference type="ARBA" id="ARBA00022737"/>
    </source>
</evidence>
<name>A0A8J4PZV7_9MYCE</name>
<dbReference type="Pfam" id="PF14559">
    <property type="entry name" value="TPR_19"/>
    <property type="match status" value="1"/>
</dbReference>
<evidence type="ECO:0000256" key="1">
    <source>
        <dbReference type="ARBA" id="ARBA00004123"/>
    </source>
</evidence>
<keyword evidence="5" id="KW-0539">Nucleus</keyword>
<feature type="compositionally biased region" description="Polar residues" evidence="6">
    <location>
        <begin position="33"/>
        <end position="42"/>
    </location>
</feature>
<keyword evidence="9" id="KW-1185">Reference proteome</keyword>
<comment type="caution">
    <text evidence="8">The sequence shown here is derived from an EMBL/GenBank/DDBJ whole genome shotgun (WGS) entry which is preliminary data.</text>
</comment>
<dbReference type="Proteomes" id="UP000695562">
    <property type="component" value="Unassembled WGS sequence"/>
</dbReference>
<dbReference type="InterPro" id="IPR011990">
    <property type="entry name" value="TPR-like_helical_dom_sf"/>
</dbReference>
<accession>A0A8J4PZV7</accession>
<evidence type="ECO:0000259" key="7">
    <source>
        <dbReference type="Pfam" id="PF06424"/>
    </source>
</evidence>